<evidence type="ECO:0000313" key="1">
    <source>
        <dbReference type="Ensembl" id="ENSMUSP00000138482.2"/>
    </source>
</evidence>
<dbReference type="HOGENOM" id="CLU_2512059_0_0_1"/>
<reference evidence="1 3" key="2">
    <citation type="journal article" date="2011" name="PLoS Biol.">
        <title>Modernizing reference genome assemblies.</title>
        <authorList>
            <person name="Church D.M."/>
            <person name="Schneider V.A."/>
            <person name="Graves T."/>
            <person name="Auger K."/>
            <person name="Cunningham F."/>
            <person name="Bouk N."/>
            <person name="Chen H.C."/>
            <person name="Agarwala R."/>
            <person name="McLaren W.M."/>
            <person name="Ritchie G.R."/>
            <person name="Albracht D."/>
            <person name="Kremitzki M."/>
            <person name="Rock S."/>
            <person name="Kotkiewicz H."/>
            <person name="Kremitzki C."/>
            <person name="Wollam A."/>
            <person name="Trani L."/>
            <person name="Fulton L."/>
            <person name="Fulton R."/>
            <person name="Matthews L."/>
            <person name="Whitehead S."/>
            <person name="Chow W."/>
            <person name="Torrance J."/>
            <person name="Dunn M."/>
            <person name="Harden G."/>
            <person name="Threadgold G."/>
            <person name="Wood J."/>
            <person name="Collins J."/>
            <person name="Heath P."/>
            <person name="Griffiths G."/>
            <person name="Pelan S."/>
            <person name="Grafham D."/>
            <person name="Eichler E.E."/>
            <person name="Weinstock G."/>
            <person name="Mardis E.R."/>
            <person name="Wilson R.K."/>
            <person name="Howe K."/>
            <person name="Flicek P."/>
            <person name="Hubbard T."/>
        </authorList>
    </citation>
    <scope>NUCLEOTIDE SEQUENCE [LARGE SCALE GENOMIC DNA]</scope>
    <source>
        <strain evidence="1 3">C57BL/6J</strain>
    </source>
</reference>
<dbReference type="ExpressionAtlas" id="S4R237">
    <property type="expression patterns" value="baseline and differential"/>
</dbReference>
<organism evidence="1 3">
    <name type="scientific">Mus musculus</name>
    <name type="common">Mouse</name>
    <dbReference type="NCBI Taxonomy" id="10090"/>
    <lineage>
        <taxon>Eukaryota</taxon>
        <taxon>Metazoa</taxon>
        <taxon>Chordata</taxon>
        <taxon>Craniata</taxon>
        <taxon>Vertebrata</taxon>
        <taxon>Euteleostomi</taxon>
        <taxon>Mammalia</taxon>
        <taxon>Eutheria</taxon>
        <taxon>Euarchontoglires</taxon>
        <taxon>Glires</taxon>
        <taxon>Rodentia</taxon>
        <taxon>Myomorpha</taxon>
        <taxon>Muroidea</taxon>
        <taxon>Muridae</taxon>
        <taxon>Murinae</taxon>
        <taxon>Mus</taxon>
        <taxon>Mus</taxon>
    </lineage>
</organism>
<evidence type="ECO:0000313" key="2">
    <source>
        <dbReference type="MGI" id="MGI:2685515"/>
    </source>
</evidence>
<keyword evidence="3" id="KW-1185">Reference proteome</keyword>
<proteinExistence type="predicted"/>
<dbReference type="MGI" id="MGI:2685515">
    <property type="gene designation" value="Arhgef40"/>
</dbReference>
<reference evidence="1" key="4">
    <citation type="submission" date="2025-09" db="UniProtKB">
        <authorList>
            <consortium name="Ensembl"/>
        </authorList>
    </citation>
    <scope>IDENTIFICATION</scope>
    <source>
        <strain evidence="1">C57BL/6J</strain>
    </source>
</reference>
<dbReference type="AGR" id="MGI:2685515"/>
<dbReference type="Ensembl" id="ENSMUST00000182338.2">
    <property type="protein sequence ID" value="ENSMUSP00000138482.2"/>
    <property type="gene ID" value="ENSMUSG00000004562.17"/>
</dbReference>
<name>S4R237_MOUSE</name>
<dbReference type="Proteomes" id="UP000000589">
    <property type="component" value="Chromosome 14"/>
</dbReference>
<dbReference type="Bgee" id="ENSMUSG00000004562">
    <property type="expression patterns" value="Expressed in ventricular zone and 209 other cell types or tissues"/>
</dbReference>
<dbReference type="VEuPathDB" id="HostDB:ENSMUSG00000004562"/>
<dbReference type="GeneTree" id="ENSGT00940000161599"/>
<dbReference type="Antibodypedia" id="22091">
    <property type="antibodies" value="36 antibodies from 13 providers"/>
</dbReference>
<sequence length="85" mass="10003">MFFTPGDPLRVGLAAALERALSWVMRTDLPGTTIFHPSPQTRSLNQWRTVCRARLLPCTRPLKPQPQPCWARCSRWWRGRTRRMR</sequence>
<reference evidence="1" key="3">
    <citation type="submission" date="2025-08" db="UniProtKB">
        <authorList>
            <consortium name="Ensembl"/>
        </authorList>
    </citation>
    <scope>IDENTIFICATION</scope>
    <source>
        <strain evidence="1">C57BL/6J</strain>
    </source>
</reference>
<reference evidence="1 3" key="1">
    <citation type="journal article" date="2009" name="PLoS Biol.">
        <title>Lineage-specific biology revealed by a finished genome assembly of the mouse.</title>
        <authorList>
            <consortium name="Mouse Genome Sequencing Consortium"/>
            <person name="Church D.M."/>
            <person name="Goodstadt L."/>
            <person name="Hillier L.W."/>
            <person name="Zody M.C."/>
            <person name="Goldstein S."/>
            <person name="She X."/>
            <person name="Bult C.J."/>
            <person name="Agarwala R."/>
            <person name="Cherry J.L."/>
            <person name="DiCuccio M."/>
            <person name="Hlavina W."/>
            <person name="Kapustin Y."/>
            <person name="Meric P."/>
            <person name="Maglott D."/>
            <person name="Birtle Z."/>
            <person name="Marques A.C."/>
            <person name="Graves T."/>
            <person name="Zhou S."/>
            <person name="Teague B."/>
            <person name="Potamousis K."/>
            <person name="Churas C."/>
            <person name="Place M."/>
            <person name="Herschleb J."/>
            <person name="Runnheim R."/>
            <person name="Forrest D."/>
            <person name="Amos-Landgraf J."/>
            <person name="Schwartz D.C."/>
            <person name="Cheng Z."/>
            <person name="Lindblad-Toh K."/>
            <person name="Eichler E.E."/>
            <person name="Ponting C.P."/>
        </authorList>
    </citation>
    <scope>NUCLEOTIDE SEQUENCE [LARGE SCALE GENOMIC DNA]</scope>
    <source>
        <strain evidence="1 3">C57BL/6J</strain>
    </source>
</reference>
<accession>S4R237</accession>
<evidence type="ECO:0000313" key="3">
    <source>
        <dbReference type="Proteomes" id="UP000000589"/>
    </source>
</evidence>
<dbReference type="AlphaFoldDB" id="S4R237"/>
<gene>
    <name evidence="1 2" type="primary">Arhgef40</name>
</gene>
<protein>
    <submittedName>
        <fullName evidence="1">Rho guanine nucleotide exchange factor 40</fullName>
    </submittedName>
</protein>